<feature type="domain" description="Methyltransferase type 11" evidence="8">
    <location>
        <begin position="340"/>
        <end position="419"/>
    </location>
</feature>
<evidence type="ECO:0000313" key="10">
    <source>
        <dbReference type="WBParaSite" id="SMRG1_90830.1"/>
    </source>
</evidence>
<dbReference type="SUPFAM" id="SSF56281">
    <property type="entry name" value="Metallo-hydrolase/oxidoreductase"/>
    <property type="match status" value="1"/>
</dbReference>
<evidence type="ECO:0000313" key="9">
    <source>
        <dbReference type="Proteomes" id="UP000050790"/>
    </source>
</evidence>
<evidence type="ECO:0000256" key="1">
    <source>
        <dbReference type="ARBA" id="ARBA00004514"/>
    </source>
</evidence>
<evidence type="ECO:0000259" key="8">
    <source>
        <dbReference type="Pfam" id="PF08241"/>
    </source>
</evidence>
<organism evidence="9 10">
    <name type="scientific">Schistosoma margrebowiei</name>
    <dbReference type="NCBI Taxonomy" id="48269"/>
    <lineage>
        <taxon>Eukaryota</taxon>
        <taxon>Metazoa</taxon>
        <taxon>Spiralia</taxon>
        <taxon>Lophotrochozoa</taxon>
        <taxon>Platyhelminthes</taxon>
        <taxon>Trematoda</taxon>
        <taxon>Digenea</taxon>
        <taxon>Strigeidida</taxon>
        <taxon>Schistosomatoidea</taxon>
        <taxon>Schistosomatidae</taxon>
        <taxon>Schistosoma</taxon>
    </lineage>
</organism>
<dbReference type="CDD" id="cd02440">
    <property type="entry name" value="AdoMet_MTases"/>
    <property type="match status" value="1"/>
</dbReference>
<name>A0AA85AKI9_9TREM</name>
<dbReference type="GO" id="GO:0005829">
    <property type="term" value="C:cytosol"/>
    <property type="evidence" value="ECO:0007669"/>
    <property type="project" value="UniProtKB-SubCell"/>
</dbReference>
<dbReference type="Gene3D" id="3.60.15.10">
    <property type="entry name" value="Ribonuclease Z/Hydroxyacylglutathione hydrolase-like"/>
    <property type="match status" value="1"/>
</dbReference>
<dbReference type="Proteomes" id="UP000050790">
    <property type="component" value="Unassembled WGS sequence"/>
</dbReference>
<protein>
    <recommendedName>
        <fullName evidence="3">Metallo-beta-lactamase domain-containing protein 1</fullName>
    </recommendedName>
    <alternativeName>
        <fullName evidence="4">Endoribonuclease MBLAC1</fullName>
    </alternativeName>
</protein>
<evidence type="ECO:0000256" key="6">
    <source>
        <dbReference type="ARBA" id="ARBA00045869"/>
    </source>
</evidence>
<dbReference type="Pfam" id="PF08241">
    <property type="entry name" value="Methyltransf_11"/>
    <property type="match status" value="1"/>
</dbReference>
<comment type="subunit">
    <text evidence="2">Homodimer.</text>
</comment>
<sequence>MGTDGYSVFVLHEGHYARSPDYVYRKCNTALIRGPAGAFVVNPGSVWNGPELLSSLKAAGIHEPEKDIKGVICTDGHAEHVGCMSTFGCADIMIVGYDIQMRGDKFLEHDFSCGITPYEFDENFFVIGTPGQRGPQVSLIVNGRLIELKTGECRESCRIAVTGNLFMDVQDASRVSFLDTLEGNYGESNCDKENLINGWRQSRMSILERADWVVPAYGPPFKVKPEYSSTPCANKLRQHFTHQFSCSLKKPIPNLYSRYLYQYKLKKQNKLLTAAAIDACNLKPGDDVLEIGFGQGYGIKLAAEYVAPVTINHWKSSRIKFILENVFSTSTIKSNTFKNDGHVYGVEISEYMLQKAKRKLWPLTKTDCIDLQLRSVQHLNYPPSSINACFHVNCFYFWPSLTYCLQKIWRVLRPNGRLVTTFQINQLIDLHQRGWFQYGNPDPLIYVMALETCGFHQIEWLKQQTKFNVNETYDCIIAHKPPIPLLSASIS</sequence>
<reference evidence="10" key="1">
    <citation type="submission" date="2023-11" db="UniProtKB">
        <authorList>
            <consortium name="WormBaseParasite"/>
        </authorList>
    </citation>
    <scope>IDENTIFICATION</scope>
</reference>
<evidence type="ECO:0000256" key="3">
    <source>
        <dbReference type="ARBA" id="ARBA00014856"/>
    </source>
</evidence>
<dbReference type="InterPro" id="IPR039344">
    <property type="entry name" value="MBLAC1"/>
</dbReference>
<dbReference type="InterPro" id="IPR029063">
    <property type="entry name" value="SAM-dependent_MTases_sf"/>
</dbReference>
<proteinExistence type="predicted"/>
<evidence type="ECO:0000256" key="4">
    <source>
        <dbReference type="ARBA" id="ARBA00032988"/>
    </source>
</evidence>
<feature type="domain" description="Metallo-beta-lactamase" evidence="7">
    <location>
        <begin position="26"/>
        <end position="83"/>
    </location>
</feature>
<dbReference type="SUPFAM" id="SSF53335">
    <property type="entry name" value="S-adenosyl-L-methionine-dependent methyltransferases"/>
    <property type="match status" value="1"/>
</dbReference>
<evidence type="ECO:0000256" key="5">
    <source>
        <dbReference type="ARBA" id="ARBA00044690"/>
    </source>
</evidence>
<dbReference type="Pfam" id="PF00753">
    <property type="entry name" value="Lactamase_B"/>
    <property type="match status" value="1"/>
</dbReference>
<dbReference type="PANTHER" id="PTHR23200">
    <property type="entry name" value="METALLO-BETA-LACTAMASE DOMAIN-CONTAINING PROTEIN 1"/>
    <property type="match status" value="1"/>
</dbReference>
<dbReference type="AlphaFoldDB" id="A0AA85AKI9"/>
<dbReference type="InterPro" id="IPR036866">
    <property type="entry name" value="RibonucZ/Hydroxyglut_hydro"/>
</dbReference>
<evidence type="ECO:0000256" key="2">
    <source>
        <dbReference type="ARBA" id="ARBA00011738"/>
    </source>
</evidence>
<dbReference type="WBParaSite" id="SMRG1_90830.1">
    <property type="protein sequence ID" value="SMRG1_90830.1"/>
    <property type="gene ID" value="SMRG1_90830"/>
</dbReference>
<evidence type="ECO:0000259" key="7">
    <source>
        <dbReference type="Pfam" id="PF00753"/>
    </source>
</evidence>
<comment type="function">
    <text evidence="6">Endoribonuclease that catalyzes the hydrolysis of histone-coding pre-mRNA 3'-end. Involved in histone pre-mRNA processing during the S-phase of the cell cycle, which is required for entering/progressing through S-phase. Cleaves histone pre-mRNA at a major and a minor cleavage site after the 5'-ACCCA-3' and the 5'-ACCCACA-3' sequence, respectively, and located downstream of the stem-loop. May require the presence of the HDE element located at the histone pre-RNA 3'-end to avoid non-specific cleavage.</text>
</comment>
<dbReference type="Gene3D" id="3.40.50.150">
    <property type="entry name" value="Vaccinia Virus protein VP39"/>
    <property type="match status" value="1"/>
</dbReference>
<dbReference type="GO" id="GO:0008757">
    <property type="term" value="F:S-adenosylmethionine-dependent methyltransferase activity"/>
    <property type="evidence" value="ECO:0007669"/>
    <property type="project" value="InterPro"/>
</dbReference>
<comment type="subcellular location">
    <subcellularLocation>
        <location evidence="1">Cytoplasm</location>
        <location evidence="1">Cytosol</location>
    </subcellularLocation>
</comment>
<dbReference type="InterPro" id="IPR013216">
    <property type="entry name" value="Methyltransf_11"/>
</dbReference>
<dbReference type="InterPro" id="IPR001279">
    <property type="entry name" value="Metallo-B-lactamas"/>
</dbReference>
<accession>A0AA85AKI9</accession>
<comment type="catalytic activity">
    <reaction evidence="5">
        <text>a ribonucleotidyl-ribonucleotide-RNA + H2O = a 3'-end ribonucleotide-RNA + a 5'-end 5'-phospho-ribonucleoside-RNA + H(+)</text>
        <dbReference type="Rhea" id="RHEA:68096"/>
        <dbReference type="Rhea" id="RHEA-COMP:15179"/>
        <dbReference type="Rhea" id="RHEA-COMP:17355"/>
        <dbReference type="Rhea" id="RHEA-COMP:17428"/>
        <dbReference type="ChEBI" id="CHEBI:15377"/>
        <dbReference type="ChEBI" id="CHEBI:15378"/>
        <dbReference type="ChEBI" id="CHEBI:74896"/>
        <dbReference type="ChEBI" id="CHEBI:138282"/>
        <dbReference type="ChEBI" id="CHEBI:173118"/>
    </reaction>
    <physiologicalReaction direction="left-to-right" evidence="5">
        <dbReference type="Rhea" id="RHEA:68097"/>
    </physiologicalReaction>
</comment>
<dbReference type="PANTHER" id="PTHR23200:SF48">
    <property type="entry name" value="METALLO-BETA-LACTAMASE DOMAIN-CONTAINING PROTEIN 1"/>
    <property type="match status" value="1"/>
</dbReference>